<dbReference type="Proteomes" id="UP000461585">
    <property type="component" value="Unassembled WGS sequence"/>
</dbReference>
<dbReference type="GO" id="GO:0042371">
    <property type="term" value="P:vitamin K biosynthetic process"/>
    <property type="evidence" value="ECO:0007669"/>
    <property type="project" value="TreeGrafter"/>
</dbReference>
<feature type="transmembrane region" description="Helical" evidence="8">
    <location>
        <begin position="242"/>
        <end position="270"/>
    </location>
</feature>
<evidence type="ECO:0000256" key="3">
    <source>
        <dbReference type="ARBA" id="ARBA00022428"/>
    </source>
</evidence>
<dbReference type="PIRSF" id="PIRSF005355">
    <property type="entry name" value="UBIAD1"/>
    <property type="match status" value="1"/>
</dbReference>
<keyword evidence="6 8" id="KW-1133">Transmembrane helix</keyword>
<evidence type="ECO:0000256" key="2">
    <source>
        <dbReference type="ARBA" id="ARBA00004863"/>
    </source>
</evidence>
<dbReference type="InterPro" id="IPR000537">
    <property type="entry name" value="UbiA_prenyltransferase"/>
</dbReference>
<comment type="caution">
    <text evidence="9">The sequence shown here is derived from an EMBL/GenBank/DDBJ whole genome shotgun (WGS) entry which is preliminary data.</text>
</comment>
<dbReference type="InterPro" id="IPR026046">
    <property type="entry name" value="UBIAD1"/>
</dbReference>
<feature type="transmembrane region" description="Helical" evidence="8">
    <location>
        <begin position="185"/>
        <end position="209"/>
    </location>
</feature>
<organism evidence="9 10">
    <name type="scientific">Anaerotalea alkaliphila</name>
    <dbReference type="NCBI Taxonomy" id="2662126"/>
    <lineage>
        <taxon>Bacteria</taxon>
        <taxon>Bacillati</taxon>
        <taxon>Bacillota</taxon>
        <taxon>Clostridia</taxon>
        <taxon>Eubacteriales</taxon>
        <taxon>Anaerotalea</taxon>
    </lineage>
</organism>
<evidence type="ECO:0000256" key="1">
    <source>
        <dbReference type="ARBA" id="ARBA00004141"/>
    </source>
</evidence>
<comment type="subcellular location">
    <subcellularLocation>
        <location evidence="1">Membrane</location>
        <topology evidence="1">Multi-pass membrane protein</topology>
    </subcellularLocation>
</comment>
<dbReference type="PANTHER" id="PTHR13929">
    <property type="entry name" value="1,4-DIHYDROXY-2-NAPHTHOATE OCTAPRENYLTRANSFERASE"/>
    <property type="match status" value="1"/>
</dbReference>
<evidence type="ECO:0000256" key="7">
    <source>
        <dbReference type="ARBA" id="ARBA00023136"/>
    </source>
</evidence>
<dbReference type="GO" id="GO:0009234">
    <property type="term" value="P:menaquinone biosynthetic process"/>
    <property type="evidence" value="ECO:0007669"/>
    <property type="project" value="UniProtKB-UniPathway"/>
</dbReference>
<gene>
    <name evidence="9" type="ORF">GXN74_02240</name>
</gene>
<reference evidence="9 10" key="1">
    <citation type="submission" date="2020-01" db="EMBL/GenBank/DDBJ databases">
        <title>Anaeroalcalibacter tamaniensis gen. nov., sp. nov., moderately halophilic strictly anaerobic fermenter bacterium from mud volcano of Taman peninsula.</title>
        <authorList>
            <person name="Frolova A."/>
            <person name="Merkel A.Y."/>
            <person name="Slobodkin A.I."/>
        </authorList>
    </citation>
    <scope>NUCLEOTIDE SEQUENCE [LARGE SCALE GENOMIC DNA]</scope>
    <source>
        <strain evidence="9 10">F-3ap</strain>
    </source>
</reference>
<dbReference type="Gene3D" id="1.10.357.140">
    <property type="entry name" value="UbiA prenyltransferase"/>
    <property type="match status" value="1"/>
</dbReference>
<feature type="transmembrane region" description="Helical" evidence="8">
    <location>
        <begin position="290"/>
        <end position="313"/>
    </location>
</feature>
<keyword evidence="5 8" id="KW-0812">Transmembrane</keyword>
<protein>
    <submittedName>
        <fullName evidence="9">1,4-dihydroxy-2-naphthoate polyprenyltransferase</fullName>
        <ecNumber evidence="9">2.5.1.74</ecNumber>
    </submittedName>
</protein>
<sequence>MHLKAFLKLVEIQTKVASALPLWAGGAFAWHRYGEARAWTFLTFWISLLCIDMATTAINNLMDYRKAVRKEGYNYQEHNAMAAYGLEERTAEGAIAVLLGTGAIFGILLSLQTDLLVLVLGILAFGVGILYSWGPVPISRTPLGEVFSGLFMGFLIFFLSAYVQLESPGWVELDLEAGRVLLALAWVEPVVLLLVSLPLVFGIANIMLANNICDMEDDRANGRTTLPMCLGKPNALALFKGLYVLAYLSPVLLAATGILPWTGFLAPVAYLPVHRMVQGFVRNPDKKETFVLSVKSFLWTGLFHVLVSLSGLVL</sequence>
<evidence type="ECO:0000313" key="9">
    <source>
        <dbReference type="EMBL" id="NDL66569.1"/>
    </source>
</evidence>
<accession>A0A7X5KM43</accession>
<dbReference type="GO" id="GO:0046428">
    <property type="term" value="F:1,4-dihydroxy-2-naphthoate polyprenyltransferase activity"/>
    <property type="evidence" value="ECO:0007669"/>
    <property type="project" value="UniProtKB-EC"/>
</dbReference>
<dbReference type="CDD" id="cd13962">
    <property type="entry name" value="PT_UbiA_UBIAD1"/>
    <property type="match status" value="1"/>
</dbReference>
<keyword evidence="3" id="KW-0474">Menaquinone biosynthesis</keyword>
<keyword evidence="7 8" id="KW-0472">Membrane</keyword>
<dbReference type="PANTHER" id="PTHR13929:SF0">
    <property type="entry name" value="UBIA PRENYLTRANSFERASE DOMAIN-CONTAINING PROTEIN 1"/>
    <property type="match status" value="1"/>
</dbReference>
<keyword evidence="4 9" id="KW-0808">Transferase</keyword>
<feature type="transmembrane region" description="Helical" evidence="8">
    <location>
        <begin position="91"/>
        <end position="109"/>
    </location>
</feature>
<dbReference type="EMBL" id="JAAEEH010000003">
    <property type="protein sequence ID" value="NDL66569.1"/>
    <property type="molecule type" value="Genomic_DNA"/>
</dbReference>
<evidence type="ECO:0000313" key="10">
    <source>
        <dbReference type="Proteomes" id="UP000461585"/>
    </source>
</evidence>
<name>A0A7X5KM43_9FIRM</name>
<feature type="transmembrane region" description="Helical" evidence="8">
    <location>
        <begin position="146"/>
        <end position="165"/>
    </location>
</feature>
<dbReference type="UniPathway" id="UPA00079"/>
<evidence type="ECO:0000256" key="8">
    <source>
        <dbReference type="SAM" id="Phobius"/>
    </source>
</evidence>
<proteinExistence type="predicted"/>
<feature type="transmembrane region" description="Helical" evidence="8">
    <location>
        <begin position="39"/>
        <end position="61"/>
    </location>
</feature>
<dbReference type="AlphaFoldDB" id="A0A7X5KM43"/>
<dbReference type="Pfam" id="PF01040">
    <property type="entry name" value="UbiA"/>
    <property type="match status" value="1"/>
</dbReference>
<evidence type="ECO:0000256" key="4">
    <source>
        <dbReference type="ARBA" id="ARBA00022679"/>
    </source>
</evidence>
<dbReference type="EC" id="2.5.1.74" evidence="9"/>
<comment type="pathway">
    <text evidence="2">Quinol/quinone metabolism; menaquinone biosynthesis.</text>
</comment>
<evidence type="ECO:0000256" key="6">
    <source>
        <dbReference type="ARBA" id="ARBA00022989"/>
    </source>
</evidence>
<feature type="transmembrane region" description="Helical" evidence="8">
    <location>
        <begin position="115"/>
        <end position="134"/>
    </location>
</feature>
<keyword evidence="10" id="KW-1185">Reference proteome</keyword>
<dbReference type="InterPro" id="IPR044878">
    <property type="entry name" value="UbiA_sf"/>
</dbReference>
<evidence type="ECO:0000256" key="5">
    <source>
        <dbReference type="ARBA" id="ARBA00022692"/>
    </source>
</evidence>
<dbReference type="GO" id="GO:0016020">
    <property type="term" value="C:membrane"/>
    <property type="evidence" value="ECO:0007669"/>
    <property type="project" value="UniProtKB-SubCell"/>
</dbReference>
<dbReference type="NCBIfam" id="NF004752">
    <property type="entry name" value="PRK06080.1-4"/>
    <property type="match status" value="1"/>
</dbReference>
<dbReference type="RefSeq" id="WP_162369297.1">
    <property type="nucleotide sequence ID" value="NZ_JAAEEH010000003.1"/>
</dbReference>